<evidence type="ECO:0000256" key="2">
    <source>
        <dbReference type="SAM" id="SignalP"/>
    </source>
</evidence>
<dbReference type="AlphaFoldDB" id="A0A2A9EDK7"/>
<gene>
    <name evidence="3" type="ORF">ATL41_1373</name>
</gene>
<comment type="caution">
    <text evidence="3">The sequence shown here is derived from an EMBL/GenBank/DDBJ whole genome shotgun (WGS) entry which is preliminary data.</text>
</comment>
<evidence type="ECO:0000313" key="3">
    <source>
        <dbReference type="EMBL" id="PFG36641.1"/>
    </source>
</evidence>
<protein>
    <submittedName>
        <fullName evidence="3">Right handed beta helix region</fullName>
    </submittedName>
</protein>
<feature type="compositionally biased region" description="Pro residues" evidence="1">
    <location>
        <begin position="139"/>
        <end position="157"/>
    </location>
</feature>
<reference evidence="3 4" key="1">
    <citation type="submission" date="2017-10" db="EMBL/GenBank/DDBJ databases">
        <title>Sequencing the genomes of 1000 actinobacteria strains.</title>
        <authorList>
            <person name="Klenk H.-P."/>
        </authorList>
    </citation>
    <scope>NUCLEOTIDE SEQUENCE [LARGE SCALE GENOMIC DNA]</scope>
    <source>
        <strain evidence="3 4">DSM 21574</strain>
    </source>
</reference>
<feature type="chain" id="PRO_5012428005" evidence="2">
    <location>
        <begin position="40"/>
        <end position="442"/>
    </location>
</feature>
<dbReference type="EMBL" id="PDJH01000001">
    <property type="protein sequence ID" value="PFG36641.1"/>
    <property type="molecule type" value="Genomic_DNA"/>
</dbReference>
<dbReference type="SUPFAM" id="SSF51126">
    <property type="entry name" value="Pectin lyase-like"/>
    <property type="match status" value="1"/>
</dbReference>
<accession>A0A2A9EDK7</accession>
<keyword evidence="4" id="KW-1185">Reference proteome</keyword>
<dbReference type="InterPro" id="IPR011050">
    <property type="entry name" value="Pectin_lyase_fold/virulence"/>
</dbReference>
<keyword evidence="2" id="KW-0732">Signal</keyword>
<dbReference type="Proteomes" id="UP000221394">
    <property type="component" value="Unassembled WGS sequence"/>
</dbReference>
<organism evidence="3 4">
    <name type="scientific">Flavimobilis soli</name>
    <dbReference type="NCBI Taxonomy" id="442709"/>
    <lineage>
        <taxon>Bacteria</taxon>
        <taxon>Bacillati</taxon>
        <taxon>Actinomycetota</taxon>
        <taxon>Actinomycetes</taxon>
        <taxon>Micrococcales</taxon>
        <taxon>Jonesiaceae</taxon>
        <taxon>Flavimobilis</taxon>
    </lineage>
</organism>
<evidence type="ECO:0000256" key="1">
    <source>
        <dbReference type="SAM" id="MobiDB-lite"/>
    </source>
</evidence>
<feature type="region of interest" description="Disordered" evidence="1">
    <location>
        <begin position="46"/>
        <end position="69"/>
    </location>
</feature>
<evidence type="ECO:0000313" key="4">
    <source>
        <dbReference type="Proteomes" id="UP000221394"/>
    </source>
</evidence>
<feature type="signal peptide" evidence="2">
    <location>
        <begin position="1"/>
        <end position="39"/>
    </location>
</feature>
<sequence length="442" mass="46302">MPTPHRTRNRRRQRLVTATVLVAGIAASSVGVTALFAPAAEQSDVAELFPPDPRPGVDDGSRLSLTGRSEARLPVDAAVSTPLLTTPEQASPSAAPLFARLGRPWRPLRQWSPPTGPTITPTPQGTTPPPTGTPTTSPTAPPTSAPAPTTSPDPSVTPTPVRTTQPPQSPTPKTAPPTTTAPKPPTVTRPDDTSTGVPAGKKLKVHDGDLTVTERGAVIDGLDVRGAIKVRADDVTIKNTIVRGRPVSSILHLVQADGVTGTKIVDTEIFAEHPSPYVMGVLGSGFTLERVNIHTVIDQVTVLGDDVTIKSSWLHDNLFYANDPNHGGGPSHDDNIQVQVGSNLRVTGSRLEGSSSAAIMITQGRGKVSDMIVENSWIDGGSCSVNIAESKQGPLRGLTFRNNVFGTSTRHPYCALLVPPTTTVTQAGNAFVDGAAFRVSKG</sequence>
<name>A0A2A9EDK7_9MICO</name>
<dbReference type="RefSeq" id="WP_098457799.1">
    <property type="nucleotide sequence ID" value="NZ_PDJH01000001.1"/>
</dbReference>
<dbReference type="InterPro" id="IPR012334">
    <property type="entry name" value="Pectin_lyas_fold"/>
</dbReference>
<dbReference type="Gene3D" id="2.160.20.10">
    <property type="entry name" value="Single-stranded right-handed beta-helix, Pectin lyase-like"/>
    <property type="match status" value="1"/>
</dbReference>
<proteinExistence type="predicted"/>
<dbReference type="OrthoDB" id="505641at2"/>
<feature type="region of interest" description="Disordered" evidence="1">
    <location>
        <begin position="104"/>
        <end position="202"/>
    </location>
</feature>